<gene>
    <name evidence="3" type="primary">lmo7b</name>
</gene>
<dbReference type="Proteomes" id="UP000472265">
    <property type="component" value="Chromosome 4"/>
</dbReference>
<feature type="region of interest" description="Disordered" evidence="1">
    <location>
        <begin position="223"/>
        <end position="282"/>
    </location>
</feature>
<dbReference type="AlphaFoldDB" id="A0A671TMA1"/>
<dbReference type="Pfam" id="PF17820">
    <property type="entry name" value="PDZ_6"/>
    <property type="match status" value="1"/>
</dbReference>
<feature type="compositionally biased region" description="Low complexity" evidence="1">
    <location>
        <begin position="273"/>
        <end position="282"/>
    </location>
</feature>
<protein>
    <recommendedName>
        <fullName evidence="2">PDZ domain-containing protein</fullName>
    </recommendedName>
</protein>
<accession>A0A671TMA1</accession>
<feature type="domain" description="PDZ" evidence="2">
    <location>
        <begin position="317"/>
        <end position="396"/>
    </location>
</feature>
<feature type="compositionally biased region" description="Polar residues" evidence="1">
    <location>
        <begin position="26"/>
        <end position="41"/>
    </location>
</feature>
<dbReference type="GO" id="GO:0030155">
    <property type="term" value="P:regulation of cell adhesion"/>
    <property type="evidence" value="ECO:0007669"/>
    <property type="project" value="InterPro"/>
</dbReference>
<feature type="region of interest" description="Disordered" evidence="1">
    <location>
        <begin position="474"/>
        <end position="518"/>
    </location>
</feature>
<reference evidence="3" key="1">
    <citation type="submission" date="2021-04" db="EMBL/GenBank/DDBJ databases">
        <authorList>
            <consortium name="Wellcome Sanger Institute Data Sharing"/>
        </authorList>
    </citation>
    <scope>NUCLEOTIDE SEQUENCE [LARGE SCALE GENOMIC DNA]</scope>
</reference>
<feature type="compositionally biased region" description="Basic and acidic residues" evidence="1">
    <location>
        <begin position="580"/>
        <end position="592"/>
    </location>
</feature>
<feature type="compositionally biased region" description="Low complexity" evidence="1">
    <location>
        <begin position="145"/>
        <end position="155"/>
    </location>
</feature>
<dbReference type="SUPFAM" id="SSF50156">
    <property type="entry name" value="PDZ domain-like"/>
    <property type="match status" value="1"/>
</dbReference>
<dbReference type="CDD" id="cd00136">
    <property type="entry name" value="PDZ_canonical"/>
    <property type="match status" value="1"/>
</dbReference>
<dbReference type="InterPro" id="IPR041489">
    <property type="entry name" value="PDZ_6"/>
</dbReference>
<proteinExistence type="predicted"/>
<feature type="region of interest" description="Disordered" evidence="1">
    <location>
        <begin position="539"/>
        <end position="647"/>
    </location>
</feature>
<organism evidence="3 4">
    <name type="scientific">Sparus aurata</name>
    <name type="common">Gilthead sea bream</name>
    <dbReference type="NCBI Taxonomy" id="8175"/>
    <lineage>
        <taxon>Eukaryota</taxon>
        <taxon>Metazoa</taxon>
        <taxon>Chordata</taxon>
        <taxon>Craniata</taxon>
        <taxon>Vertebrata</taxon>
        <taxon>Euteleostomi</taxon>
        <taxon>Actinopterygii</taxon>
        <taxon>Neopterygii</taxon>
        <taxon>Teleostei</taxon>
        <taxon>Neoteleostei</taxon>
        <taxon>Acanthomorphata</taxon>
        <taxon>Eupercaria</taxon>
        <taxon>Spariformes</taxon>
        <taxon>Sparidae</taxon>
        <taxon>Sparus</taxon>
    </lineage>
</organism>
<feature type="region of interest" description="Disordered" evidence="1">
    <location>
        <begin position="111"/>
        <end position="191"/>
    </location>
</feature>
<dbReference type="InterPro" id="IPR029978">
    <property type="entry name" value="LMO-7"/>
</dbReference>
<dbReference type="PROSITE" id="PS50106">
    <property type="entry name" value="PDZ"/>
    <property type="match status" value="1"/>
</dbReference>
<dbReference type="PANTHER" id="PTHR46767:SF2">
    <property type="entry name" value="LIM DOMAIN 7B"/>
    <property type="match status" value="1"/>
</dbReference>
<dbReference type="GeneTree" id="ENSGT00950000183159"/>
<evidence type="ECO:0000259" key="2">
    <source>
        <dbReference type="PROSITE" id="PS50106"/>
    </source>
</evidence>
<dbReference type="InterPro" id="IPR001478">
    <property type="entry name" value="PDZ"/>
</dbReference>
<reference evidence="3" key="3">
    <citation type="submission" date="2025-09" db="UniProtKB">
        <authorList>
            <consortium name="Ensembl"/>
        </authorList>
    </citation>
    <scope>IDENTIFICATION</scope>
</reference>
<feature type="region of interest" description="Disordered" evidence="1">
    <location>
        <begin position="19"/>
        <end position="52"/>
    </location>
</feature>
<dbReference type="OMA" id="FQTHWDS"/>
<dbReference type="SMART" id="SM00228">
    <property type="entry name" value="PDZ"/>
    <property type="match status" value="1"/>
</dbReference>
<dbReference type="InterPro" id="IPR036034">
    <property type="entry name" value="PDZ_sf"/>
</dbReference>
<feature type="compositionally biased region" description="Low complexity" evidence="1">
    <location>
        <begin position="488"/>
        <end position="504"/>
    </location>
</feature>
<feature type="compositionally biased region" description="Basic and acidic residues" evidence="1">
    <location>
        <begin position="508"/>
        <end position="518"/>
    </location>
</feature>
<dbReference type="InParanoid" id="A0A671TMA1"/>
<evidence type="ECO:0000313" key="4">
    <source>
        <dbReference type="Proteomes" id="UP000472265"/>
    </source>
</evidence>
<dbReference type="GO" id="GO:0023051">
    <property type="term" value="P:regulation of signaling"/>
    <property type="evidence" value="ECO:0007669"/>
    <property type="project" value="InterPro"/>
</dbReference>
<dbReference type="Gene3D" id="2.30.42.10">
    <property type="match status" value="1"/>
</dbReference>
<dbReference type="PANTHER" id="PTHR46767">
    <property type="entry name" value="LIM DOMAIN ONLY PROTEIN 7"/>
    <property type="match status" value="1"/>
</dbReference>
<dbReference type="Ensembl" id="ENSSAUT00010002003.1">
    <property type="protein sequence ID" value="ENSSAUP00010001927.1"/>
    <property type="gene ID" value="ENSSAUG00010000966.1"/>
</dbReference>
<evidence type="ECO:0000256" key="1">
    <source>
        <dbReference type="SAM" id="MobiDB-lite"/>
    </source>
</evidence>
<reference evidence="3" key="2">
    <citation type="submission" date="2025-08" db="UniProtKB">
        <authorList>
            <consortium name="Ensembl"/>
        </authorList>
    </citation>
    <scope>IDENTIFICATION</scope>
</reference>
<keyword evidence="4" id="KW-1185">Reference proteome</keyword>
<sequence>MPASDGNILGEESHFASLASDGAGVTTPSPDCPFSSQTQVKAQGGPAPFQPTSEKVFTSQISTLITTIQPNKTAKSSESSQKALQFCADSKAPTFCTDAMNQADLHALEDHQNHKSQEEVPNTSWQPAVEQGRGQQATGIHKYLSSSGSWSGSASLPRGYRRSEGSSRLSTAITAKPFGTKPSRVSSLPRLCNVDNNQGLLLKSEKETSLSSPPIEPLLKRQTASAHLRGQYQASIRQKKASQAKQDGAEQAEEVKGATFSSQTSFQTNGHHQPSTQTQLLPQPYSAPQARHIKGSILPSNGSTDHPKVDHSDMRVSLTLKPNSRPDFGFQTHWDSTGARVKSIQPGSPAELCQLCVDDEIVAVNGVAVAHLNYTQWKDKMTSSLQTGSLTMDIRRYGNKDWSTSEGSHLNQPGQSRMTLNLTASAPVLIGCPDHLANTCSSADATVRKVSKFNGQTDNVIQCKVMHGELAGNHETARSKGGSESAISDLQVPSLSPSPSSWSWDPEEDRRRQEKWQEEQERLLQEQYQRDQERLEAEWRRAQQEAMGESCRKSGNLFEMTNGGERPASIQPHVNGLTNKTREERRPDRNELKGAASKPQSNARGAQDGRMTEQAWAKSLSTPALGGPHKQIRGDERKRKGQSLSKVEQERQLILEEMKKRTQLLTDNSWIRQRSSSFYKEPIYVGVPMKRFESLDNLDYLRQSPLSSLSYPRPHSAAAGYCAPSRNSSSRYSTGAVLSQRNASMDPSHHGGVWAATDISEELSMESRFESETGSCIVSPAISTSRPLMPPPCDQHAVLHITE</sequence>
<evidence type="ECO:0000313" key="3">
    <source>
        <dbReference type="Ensembl" id="ENSSAUP00010001927.1"/>
    </source>
</evidence>
<name>A0A671TMA1_SPAAU</name>
<feature type="compositionally biased region" description="Polar residues" evidence="1">
    <location>
        <begin position="259"/>
        <end position="272"/>
    </location>
</feature>